<dbReference type="InterPro" id="IPR053793">
    <property type="entry name" value="PB1-like"/>
</dbReference>
<dbReference type="Proteomes" id="UP001234178">
    <property type="component" value="Unassembled WGS sequence"/>
</dbReference>
<dbReference type="InterPro" id="IPR033512">
    <property type="entry name" value="TFG"/>
</dbReference>
<proteinExistence type="predicted"/>
<gene>
    <name evidence="2" type="ORF">OUZ56_020873</name>
</gene>
<accession>A0ABQ9ZFP4</accession>
<dbReference type="PANTHER" id="PTHR15335">
    <property type="entry name" value="PROTEIN TFG"/>
    <property type="match status" value="1"/>
</dbReference>
<sequence>MNSEWNLKEKLEIKVQLNDDIRRIQIHNKDVTYDHLIEVMQQLFNGKMSKSDEVLLKYSDEDGDLVTIFDNSDLENAIESRHHTLKLMIFLNCQAQESTGDINKHDQGFVANQVSAIRKELACIRDQVLHLLDELDTPQDTLSGKNEDRIHLVMSTDTQSTSEKANDATLPQFDQLKPGMYGNSSISGGENALLKHSENWAAVSPYPSEYEQQVLSKRGYQPLLSSTSYGLPTITVYPAPDEPSTQESANYPVPSYSPQPIQQQSYNHQLISSDPQGSSEHLFTDPSSAEQMLIQTSLQRQLNEYYYNVLSRPDTRRTPDSKSNQICYSSPKHIFIQRFRKNTSLDIPLHFTALDMNT</sequence>
<comment type="caution">
    <text evidence="2">The sequence shown here is derived from an EMBL/GenBank/DDBJ whole genome shotgun (WGS) entry which is preliminary data.</text>
</comment>
<organism evidence="2 3">
    <name type="scientific">Daphnia magna</name>
    <dbReference type="NCBI Taxonomy" id="35525"/>
    <lineage>
        <taxon>Eukaryota</taxon>
        <taxon>Metazoa</taxon>
        <taxon>Ecdysozoa</taxon>
        <taxon>Arthropoda</taxon>
        <taxon>Crustacea</taxon>
        <taxon>Branchiopoda</taxon>
        <taxon>Diplostraca</taxon>
        <taxon>Cladocera</taxon>
        <taxon>Anomopoda</taxon>
        <taxon>Daphniidae</taxon>
        <taxon>Daphnia</taxon>
    </lineage>
</organism>
<protein>
    <recommendedName>
        <fullName evidence="1">PB1 domain-containing protein</fullName>
    </recommendedName>
</protein>
<feature type="domain" description="PB1" evidence="1">
    <location>
        <begin position="10"/>
        <end position="92"/>
    </location>
</feature>
<reference evidence="2 3" key="1">
    <citation type="journal article" date="2023" name="Nucleic Acids Res.">
        <title>The hologenome of Daphnia magna reveals possible DNA methylation and microbiome-mediated evolution of the host genome.</title>
        <authorList>
            <person name="Chaturvedi A."/>
            <person name="Li X."/>
            <person name="Dhandapani V."/>
            <person name="Marshall H."/>
            <person name="Kissane S."/>
            <person name="Cuenca-Cambronero M."/>
            <person name="Asole G."/>
            <person name="Calvet F."/>
            <person name="Ruiz-Romero M."/>
            <person name="Marangio P."/>
            <person name="Guigo R."/>
            <person name="Rago D."/>
            <person name="Mirbahai L."/>
            <person name="Eastwood N."/>
            <person name="Colbourne J.K."/>
            <person name="Zhou J."/>
            <person name="Mallon E."/>
            <person name="Orsini L."/>
        </authorList>
    </citation>
    <scope>NUCLEOTIDE SEQUENCE [LARGE SCALE GENOMIC DNA]</scope>
    <source>
        <strain evidence="2">LRV0_1</strain>
    </source>
</reference>
<dbReference type="InterPro" id="IPR000270">
    <property type="entry name" value="PB1_dom"/>
</dbReference>
<evidence type="ECO:0000259" key="1">
    <source>
        <dbReference type="PROSITE" id="PS51745"/>
    </source>
</evidence>
<dbReference type="EMBL" id="JAOYFB010000003">
    <property type="protein sequence ID" value="KAK4011758.1"/>
    <property type="molecule type" value="Genomic_DNA"/>
</dbReference>
<dbReference type="PROSITE" id="PS51745">
    <property type="entry name" value="PB1"/>
    <property type="match status" value="1"/>
</dbReference>
<dbReference type="SUPFAM" id="SSF54277">
    <property type="entry name" value="CAD &amp; PB1 domains"/>
    <property type="match status" value="1"/>
</dbReference>
<dbReference type="SMART" id="SM00666">
    <property type="entry name" value="PB1"/>
    <property type="match status" value="1"/>
</dbReference>
<dbReference type="PANTHER" id="PTHR15335:SF7">
    <property type="entry name" value="PROTEIN TFG"/>
    <property type="match status" value="1"/>
</dbReference>
<evidence type="ECO:0000313" key="2">
    <source>
        <dbReference type="EMBL" id="KAK4011758.1"/>
    </source>
</evidence>
<name>A0ABQ9ZFP4_9CRUS</name>
<keyword evidence="3" id="KW-1185">Reference proteome</keyword>
<dbReference type="Pfam" id="PF00564">
    <property type="entry name" value="PB1"/>
    <property type="match status" value="1"/>
</dbReference>
<dbReference type="Gene3D" id="3.10.20.90">
    <property type="entry name" value="Phosphatidylinositol 3-kinase Catalytic Subunit, Chain A, domain 1"/>
    <property type="match status" value="1"/>
</dbReference>
<evidence type="ECO:0000313" key="3">
    <source>
        <dbReference type="Proteomes" id="UP001234178"/>
    </source>
</evidence>